<dbReference type="EMBL" id="VTPC01090338">
    <property type="protein sequence ID" value="KAF2883615.1"/>
    <property type="molecule type" value="Genomic_DNA"/>
</dbReference>
<name>A0A8K0CGW6_IGNLU</name>
<organism evidence="4 5">
    <name type="scientific">Ignelater luminosus</name>
    <name type="common">Cucubano</name>
    <name type="synonym">Pyrophorus luminosus</name>
    <dbReference type="NCBI Taxonomy" id="2038154"/>
    <lineage>
        <taxon>Eukaryota</taxon>
        <taxon>Metazoa</taxon>
        <taxon>Ecdysozoa</taxon>
        <taxon>Arthropoda</taxon>
        <taxon>Hexapoda</taxon>
        <taxon>Insecta</taxon>
        <taxon>Pterygota</taxon>
        <taxon>Neoptera</taxon>
        <taxon>Endopterygota</taxon>
        <taxon>Coleoptera</taxon>
        <taxon>Polyphaga</taxon>
        <taxon>Elateriformia</taxon>
        <taxon>Elateroidea</taxon>
        <taxon>Elateridae</taxon>
        <taxon>Agrypninae</taxon>
        <taxon>Pyrophorini</taxon>
        <taxon>Ignelater</taxon>
    </lineage>
</organism>
<evidence type="ECO:0000313" key="4">
    <source>
        <dbReference type="EMBL" id="KAF2883615.1"/>
    </source>
</evidence>
<keyword evidence="2" id="KW-0479">Metal-binding</keyword>
<dbReference type="Pfam" id="PF13359">
    <property type="entry name" value="DDE_Tnp_4"/>
    <property type="match status" value="1"/>
</dbReference>
<dbReference type="Proteomes" id="UP000801492">
    <property type="component" value="Unassembled WGS sequence"/>
</dbReference>
<keyword evidence="5" id="KW-1185">Reference proteome</keyword>
<evidence type="ECO:0000259" key="3">
    <source>
        <dbReference type="Pfam" id="PF13359"/>
    </source>
</evidence>
<evidence type="ECO:0000313" key="5">
    <source>
        <dbReference type="Proteomes" id="UP000801492"/>
    </source>
</evidence>
<sequence>MPEPNEEVWRASRNVYKEEWTFPRCVASIDGKYVRIEALQLGGSKFLNYKKYHCIVLLASVDGNKRFPAVDVGQYERVSDGNVFPNSVIGKRLAETNIGLPPDENLNEVSMPYVIVGDEAFPLKRYLMRPFPKTGRRLSGAERIFNYRPSRSKNTVENAFAILANA</sequence>
<feature type="domain" description="DDE Tnp4" evidence="3">
    <location>
        <begin position="29"/>
        <end position="163"/>
    </location>
</feature>
<dbReference type="InterPro" id="IPR027806">
    <property type="entry name" value="HARBI1_dom"/>
</dbReference>
<protein>
    <recommendedName>
        <fullName evidence="3">DDE Tnp4 domain-containing protein</fullName>
    </recommendedName>
</protein>
<dbReference type="GO" id="GO:0046872">
    <property type="term" value="F:metal ion binding"/>
    <property type="evidence" value="ECO:0007669"/>
    <property type="project" value="UniProtKB-KW"/>
</dbReference>
<gene>
    <name evidence="4" type="ORF">ILUMI_22549</name>
</gene>
<proteinExistence type="predicted"/>
<comment type="caution">
    <text evidence="4">The sequence shown here is derived from an EMBL/GenBank/DDBJ whole genome shotgun (WGS) entry which is preliminary data.</text>
</comment>
<evidence type="ECO:0000256" key="1">
    <source>
        <dbReference type="ARBA" id="ARBA00001968"/>
    </source>
</evidence>
<reference evidence="4" key="1">
    <citation type="submission" date="2019-08" db="EMBL/GenBank/DDBJ databases">
        <title>The genome of the North American firefly Photinus pyralis.</title>
        <authorList>
            <consortium name="Photinus pyralis genome working group"/>
            <person name="Fallon T.R."/>
            <person name="Sander Lower S.E."/>
            <person name="Weng J.-K."/>
        </authorList>
    </citation>
    <scope>NUCLEOTIDE SEQUENCE</scope>
    <source>
        <strain evidence="4">TRF0915ILg1</strain>
        <tissue evidence="4">Whole body</tissue>
    </source>
</reference>
<comment type="cofactor">
    <cofactor evidence="1">
        <name>a divalent metal cation</name>
        <dbReference type="ChEBI" id="CHEBI:60240"/>
    </cofactor>
</comment>
<accession>A0A8K0CGW6</accession>
<dbReference type="OrthoDB" id="6749593at2759"/>
<dbReference type="AlphaFoldDB" id="A0A8K0CGW6"/>
<evidence type="ECO:0000256" key="2">
    <source>
        <dbReference type="ARBA" id="ARBA00022723"/>
    </source>
</evidence>